<dbReference type="SUPFAM" id="SSF53756">
    <property type="entry name" value="UDP-Glycosyltransferase/glycogen phosphorylase"/>
    <property type="match status" value="1"/>
</dbReference>
<gene>
    <name evidence="2" type="ORF">H6G74_10715</name>
</gene>
<protein>
    <submittedName>
        <fullName evidence="2">Glycosyltransferase</fullName>
    </submittedName>
</protein>
<feature type="domain" description="Glycosyl transferase family 1" evidence="1">
    <location>
        <begin position="19"/>
        <end position="104"/>
    </location>
</feature>
<keyword evidence="3" id="KW-1185">Reference proteome</keyword>
<proteinExistence type="predicted"/>
<sequence length="193" mass="22870">MNHLHPEFYNHQTIQQQIGDRPFVLNISENLSRKQLDILLETYARLRYYHPELLLVRVCPEWEPEMQARIERLGIRYGIRLFSQLEHQDLVELYQRAAIVLITNDGESLDVPLVSDVPVLQEIQKNTVVYYRISKRDTITRLLNHLEAALGLSLRLKPENKHSDSNHSETIHQLNEEYRFLPYHTSGYTRLAW</sequence>
<dbReference type="EMBL" id="JACJTB010000010">
    <property type="protein sequence ID" value="MBD2594799.1"/>
    <property type="molecule type" value="Genomic_DNA"/>
</dbReference>
<accession>A0ABR8FTN8</accession>
<evidence type="ECO:0000313" key="3">
    <source>
        <dbReference type="Proteomes" id="UP000603457"/>
    </source>
</evidence>
<dbReference type="InterPro" id="IPR001296">
    <property type="entry name" value="Glyco_trans_1"/>
</dbReference>
<name>A0ABR8FTN8_9NOSO</name>
<organism evidence="2 3">
    <name type="scientific">Nostoc spongiaeforme FACHB-130</name>
    <dbReference type="NCBI Taxonomy" id="1357510"/>
    <lineage>
        <taxon>Bacteria</taxon>
        <taxon>Bacillati</taxon>
        <taxon>Cyanobacteriota</taxon>
        <taxon>Cyanophyceae</taxon>
        <taxon>Nostocales</taxon>
        <taxon>Nostocaceae</taxon>
        <taxon>Nostoc</taxon>
    </lineage>
</organism>
<evidence type="ECO:0000259" key="1">
    <source>
        <dbReference type="Pfam" id="PF00534"/>
    </source>
</evidence>
<comment type="caution">
    <text evidence="2">The sequence shown here is derived from an EMBL/GenBank/DDBJ whole genome shotgun (WGS) entry which is preliminary data.</text>
</comment>
<dbReference type="Gene3D" id="3.40.50.2000">
    <property type="entry name" value="Glycogen Phosphorylase B"/>
    <property type="match status" value="1"/>
</dbReference>
<dbReference type="Proteomes" id="UP000603457">
    <property type="component" value="Unassembled WGS sequence"/>
</dbReference>
<dbReference type="Pfam" id="PF00534">
    <property type="entry name" value="Glycos_transf_1"/>
    <property type="match status" value="1"/>
</dbReference>
<evidence type="ECO:0000313" key="2">
    <source>
        <dbReference type="EMBL" id="MBD2594799.1"/>
    </source>
</evidence>
<reference evidence="2 3" key="1">
    <citation type="journal article" date="2020" name="ISME J.">
        <title>Comparative genomics reveals insights into cyanobacterial evolution and habitat adaptation.</title>
        <authorList>
            <person name="Chen M.Y."/>
            <person name="Teng W.K."/>
            <person name="Zhao L."/>
            <person name="Hu C.X."/>
            <person name="Zhou Y.K."/>
            <person name="Han B.P."/>
            <person name="Song L.R."/>
            <person name="Shu W.S."/>
        </authorList>
    </citation>
    <scope>NUCLEOTIDE SEQUENCE [LARGE SCALE GENOMIC DNA]</scope>
    <source>
        <strain evidence="2 3">FACHB-130</strain>
    </source>
</reference>